<accession>A0A941IVF7</accession>
<sequence length="133" mass="14757">MSERAAQWTASTLADVRADGWMCGTQWDFFFLYHDVLVMAYACTACPEQALGHLRVERTERVPVRAADVPVAFGDVDLFGYPINELSEVLDPSDRKLLLPASANLQSTNYLSAVSFDACDGERRTPPHPTYGN</sequence>
<name>A0A941IVF7_9ACTN</name>
<keyword evidence="2" id="KW-1185">Reference proteome</keyword>
<dbReference type="AlphaFoldDB" id="A0A941IVF7"/>
<comment type="caution">
    <text evidence="1">The sequence shown here is derived from an EMBL/GenBank/DDBJ whole genome shotgun (WGS) entry which is preliminary data.</text>
</comment>
<dbReference type="RefSeq" id="WP_212531571.1">
    <property type="nucleotide sequence ID" value="NZ_JAGSOG010000181.1"/>
</dbReference>
<organism evidence="1 2">
    <name type="scientific">Actinospica durhamensis</name>
    <dbReference type="NCBI Taxonomy" id="1508375"/>
    <lineage>
        <taxon>Bacteria</taxon>
        <taxon>Bacillati</taxon>
        <taxon>Actinomycetota</taxon>
        <taxon>Actinomycetes</taxon>
        <taxon>Catenulisporales</taxon>
        <taxon>Actinospicaceae</taxon>
        <taxon>Actinospica</taxon>
    </lineage>
</organism>
<protein>
    <submittedName>
        <fullName evidence="1">Uncharacterized protein</fullName>
    </submittedName>
</protein>
<proteinExistence type="predicted"/>
<gene>
    <name evidence="1" type="ORF">KDL01_27740</name>
</gene>
<evidence type="ECO:0000313" key="1">
    <source>
        <dbReference type="EMBL" id="MBR7837101.1"/>
    </source>
</evidence>
<dbReference type="EMBL" id="JAGSOG010000181">
    <property type="protein sequence ID" value="MBR7837101.1"/>
    <property type="molecule type" value="Genomic_DNA"/>
</dbReference>
<dbReference type="Proteomes" id="UP000675781">
    <property type="component" value="Unassembled WGS sequence"/>
</dbReference>
<evidence type="ECO:0000313" key="2">
    <source>
        <dbReference type="Proteomes" id="UP000675781"/>
    </source>
</evidence>
<reference evidence="1" key="1">
    <citation type="submission" date="2021-04" db="EMBL/GenBank/DDBJ databases">
        <title>Genome based classification of Actinospica acidithermotolerans sp. nov., an actinobacterium isolated from an Indonesian hot spring.</title>
        <authorList>
            <person name="Kusuma A.B."/>
            <person name="Putra K.E."/>
            <person name="Nafisah S."/>
            <person name="Loh J."/>
            <person name="Nouioui I."/>
            <person name="Goodfellow M."/>
        </authorList>
    </citation>
    <scope>NUCLEOTIDE SEQUENCE</scope>
    <source>
        <strain evidence="1">CSCA 57</strain>
    </source>
</reference>